<dbReference type="Proteomes" id="UP000815325">
    <property type="component" value="Unassembled WGS sequence"/>
</dbReference>
<protein>
    <recommendedName>
        <fullName evidence="2">PDZ domain-containing protein</fullName>
    </recommendedName>
</protein>
<gene>
    <name evidence="3" type="ORF">DUNSADRAFT_2400</name>
</gene>
<dbReference type="EMBL" id="MU070777">
    <property type="protein sequence ID" value="KAF5826671.1"/>
    <property type="molecule type" value="Genomic_DNA"/>
</dbReference>
<reference evidence="3" key="1">
    <citation type="submission" date="2017-08" db="EMBL/GenBank/DDBJ databases">
        <authorList>
            <person name="Polle J.E."/>
            <person name="Barry K."/>
            <person name="Cushman J."/>
            <person name="Schmutz J."/>
            <person name="Tran D."/>
            <person name="Hathwaick L.T."/>
            <person name="Yim W.C."/>
            <person name="Jenkins J."/>
            <person name="Mckie-Krisberg Z.M."/>
            <person name="Prochnik S."/>
            <person name="Lindquist E."/>
            <person name="Dockter R.B."/>
            <person name="Adam C."/>
            <person name="Molina H."/>
            <person name="Bunkerborg J."/>
            <person name="Jin E."/>
            <person name="Buchheim M."/>
            <person name="Magnuson J."/>
        </authorList>
    </citation>
    <scope>NUCLEOTIDE SEQUENCE</scope>
    <source>
        <strain evidence="3">CCAP 19/18</strain>
    </source>
</reference>
<feature type="domain" description="PDZ" evidence="2">
    <location>
        <begin position="52"/>
        <end position="100"/>
    </location>
</feature>
<dbReference type="InterPro" id="IPR001478">
    <property type="entry name" value="PDZ"/>
</dbReference>
<comment type="caution">
    <text evidence="3">The sequence shown here is derived from an EMBL/GenBank/DDBJ whole genome shotgun (WGS) entry which is preliminary data.</text>
</comment>
<dbReference type="PROSITE" id="PS50106">
    <property type="entry name" value="PDZ"/>
    <property type="match status" value="1"/>
</dbReference>
<evidence type="ECO:0000256" key="1">
    <source>
        <dbReference type="SAM" id="MobiDB-lite"/>
    </source>
</evidence>
<evidence type="ECO:0000313" key="4">
    <source>
        <dbReference type="Proteomes" id="UP000815325"/>
    </source>
</evidence>
<dbReference type="SUPFAM" id="SSF50156">
    <property type="entry name" value="PDZ domain-like"/>
    <property type="match status" value="1"/>
</dbReference>
<feature type="compositionally biased region" description="Low complexity" evidence="1">
    <location>
        <begin position="35"/>
        <end position="46"/>
    </location>
</feature>
<accession>A0ABQ7FWC9</accession>
<organism evidence="3 4">
    <name type="scientific">Dunaliella salina</name>
    <name type="common">Green alga</name>
    <name type="synonym">Protococcus salinus</name>
    <dbReference type="NCBI Taxonomy" id="3046"/>
    <lineage>
        <taxon>Eukaryota</taxon>
        <taxon>Viridiplantae</taxon>
        <taxon>Chlorophyta</taxon>
        <taxon>core chlorophytes</taxon>
        <taxon>Chlorophyceae</taxon>
        <taxon>CS clade</taxon>
        <taxon>Chlamydomonadales</taxon>
        <taxon>Dunaliellaceae</taxon>
        <taxon>Dunaliella</taxon>
    </lineage>
</organism>
<keyword evidence="4" id="KW-1185">Reference proteome</keyword>
<dbReference type="InterPro" id="IPR036034">
    <property type="entry name" value="PDZ_sf"/>
</dbReference>
<evidence type="ECO:0000313" key="3">
    <source>
        <dbReference type="EMBL" id="KAF5826671.1"/>
    </source>
</evidence>
<evidence type="ECO:0000259" key="2">
    <source>
        <dbReference type="PROSITE" id="PS50106"/>
    </source>
</evidence>
<dbReference type="Gene3D" id="2.30.42.10">
    <property type="match status" value="1"/>
</dbReference>
<sequence length="143" mass="15692">MQAMNRPSQGILSTQVGGFRKPLLKAPVRRNCLRAASSESTSEAPPASQPKTYSVQISTRQPAGLVFAQRDGNTGPVYVDEVTPGGQADKTGVQKGDVLIRHVFHKVTRLQRKEGLQSKRLTASLRGTFSQNNEVAKYLWQQT</sequence>
<feature type="region of interest" description="Disordered" evidence="1">
    <location>
        <begin position="34"/>
        <end position="54"/>
    </location>
</feature>
<proteinExistence type="predicted"/>
<name>A0ABQ7FWC9_DUNSA</name>